<keyword evidence="1" id="KW-1133">Transmembrane helix</keyword>
<proteinExistence type="predicted"/>
<reference evidence="3" key="1">
    <citation type="journal article" date="2020" name="J. Eukaryot. Microbiol.">
        <title>De novo Sequencing, Assembly and Annotation of the Transcriptome for the Free-Living Testate Amoeba Arcella intermedia.</title>
        <authorList>
            <person name="Ribeiro G.M."/>
            <person name="Porfirio-Sousa A.L."/>
            <person name="Maurer-Alcala X.X."/>
            <person name="Katz L.A."/>
            <person name="Lahr D.J.G."/>
        </authorList>
    </citation>
    <scope>NUCLEOTIDE SEQUENCE</scope>
</reference>
<evidence type="ECO:0000256" key="1">
    <source>
        <dbReference type="SAM" id="Phobius"/>
    </source>
</evidence>
<keyword evidence="1" id="KW-0812">Transmembrane</keyword>
<dbReference type="EMBL" id="GIBP01009229">
    <property type="protein sequence ID" value="NDV38198.1"/>
    <property type="molecule type" value="Transcribed_RNA"/>
</dbReference>
<feature type="transmembrane region" description="Helical" evidence="1">
    <location>
        <begin position="91"/>
        <end position="112"/>
    </location>
</feature>
<dbReference type="AlphaFoldDB" id="A0A6B2LNA2"/>
<feature type="domain" description="DUF4396" evidence="2">
    <location>
        <begin position="1"/>
        <end position="119"/>
    </location>
</feature>
<keyword evidence="1" id="KW-0472">Membrane</keyword>
<evidence type="ECO:0000313" key="3">
    <source>
        <dbReference type="EMBL" id="NDV38198.1"/>
    </source>
</evidence>
<feature type="transmembrane region" description="Helical" evidence="1">
    <location>
        <begin position="20"/>
        <end position="42"/>
    </location>
</feature>
<dbReference type="InterPro" id="IPR025509">
    <property type="entry name" value="DUF4396"/>
</dbReference>
<organism evidence="3">
    <name type="scientific">Arcella intermedia</name>
    <dbReference type="NCBI Taxonomy" id="1963864"/>
    <lineage>
        <taxon>Eukaryota</taxon>
        <taxon>Amoebozoa</taxon>
        <taxon>Tubulinea</taxon>
        <taxon>Elardia</taxon>
        <taxon>Arcellinida</taxon>
        <taxon>Sphaerothecina</taxon>
        <taxon>Arcellidae</taxon>
        <taxon>Arcella</taxon>
    </lineage>
</organism>
<name>A0A6B2LNA2_9EUKA</name>
<sequence>MGDFSAMFYIQTHHPSLGMTLSMSIAMAAGILTSLTLETLVLRLKERMSWDQSLRTAWTMSFISMLTMEAAENCTDWFLTGGQVDFSSAGFWVALVISLLAGFLAPLPYNYWKLKKFGKSCH</sequence>
<accession>A0A6B2LNA2</accession>
<dbReference type="Pfam" id="PF14342">
    <property type="entry name" value="DUF4396"/>
    <property type="match status" value="1"/>
</dbReference>
<feature type="transmembrane region" description="Helical" evidence="1">
    <location>
        <begin position="54"/>
        <end position="71"/>
    </location>
</feature>
<evidence type="ECO:0000259" key="2">
    <source>
        <dbReference type="Pfam" id="PF14342"/>
    </source>
</evidence>
<protein>
    <recommendedName>
        <fullName evidence="2">DUF4396 domain-containing protein</fullName>
    </recommendedName>
</protein>